<dbReference type="AlphaFoldDB" id="A0A1B1SBG0"/>
<dbReference type="Proteomes" id="UP000186351">
    <property type="component" value="Chromosome"/>
</dbReference>
<feature type="domain" description="Carbohydrate kinase PfkB" evidence="1">
    <location>
        <begin position="84"/>
        <end position="251"/>
    </location>
</feature>
<name>A0A1B1SBG0_9BACT</name>
<reference evidence="3" key="1">
    <citation type="submission" date="2016-04" db="EMBL/GenBank/DDBJ databases">
        <title>Complete Genome Sequences of Twelve Strains of a Stable Defined Moderately Diverse Mouse Microbiota 2 (sDMDMm2).</title>
        <authorList>
            <person name="Uchimura Y."/>
            <person name="Wyss M."/>
            <person name="Brugiroux S."/>
            <person name="Limenitakis J.P."/>
            <person name="Stecher B."/>
            <person name="McCoy K.D."/>
            <person name="Macpherson A.J."/>
        </authorList>
    </citation>
    <scope>NUCLEOTIDE SEQUENCE [LARGE SCALE GENOMIC DNA]</scope>
    <source>
        <strain evidence="3">YL27</strain>
    </source>
</reference>
<dbReference type="SUPFAM" id="SSF53613">
    <property type="entry name" value="Ribokinase-like"/>
    <property type="match status" value="1"/>
</dbReference>
<dbReference type="InterPro" id="IPR029056">
    <property type="entry name" value="Ribokinase-like"/>
</dbReference>
<dbReference type="OrthoDB" id="9813569at2"/>
<accession>A0A1Z2XH52</accession>
<dbReference type="EMBL" id="CP015402">
    <property type="protein sequence ID" value="ANU64151.2"/>
    <property type="molecule type" value="Genomic_DNA"/>
</dbReference>
<evidence type="ECO:0000313" key="3">
    <source>
        <dbReference type="Proteomes" id="UP000186351"/>
    </source>
</evidence>
<proteinExistence type="predicted"/>
<sequence>MLCDLPDSHANSMPCATTADTLAPNLAAKNPLPKGNTPHPLGRQLRNTHTTASYLTMRKIIIIGECALQITFDGTAPVASAPHGVLLNAAAAIAASAQQVSLVSEIASDPVGDIILRYLNDAGVDTESVDRYTGGATQLHLLFSDGKSSRYGAYHDSGFTVVWPRINPGDILLFGGNYALDPRARTRLFDIVRYARERNAKVIYVPDFEPARVRNITHLMPAILENFEAADIAVTTSADLRAIFRAKDPDEAFRDHISFYTDTMYNLSHDGRLTIHSHASPDTLPTLFLTSPTPVALLSALTTVLLADNDSPEK</sequence>
<keyword evidence="3" id="KW-1185">Reference proteome</keyword>
<protein>
    <recommendedName>
        <fullName evidence="1">Carbohydrate kinase PfkB domain-containing protein</fullName>
    </recommendedName>
</protein>
<accession>A0A1B1SBG0</accession>
<evidence type="ECO:0000259" key="1">
    <source>
        <dbReference type="Pfam" id="PF00294"/>
    </source>
</evidence>
<dbReference type="InterPro" id="IPR011611">
    <property type="entry name" value="PfkB_dom"/>
</dbReference>
<organism evidence="2 3">
    <name type="scientific">Muribaculum intestinale</name>
    <dbReference type="NCBI Taxonomy" id="1796646"/>
    <lineage>
        <taxon>Bacteria</taxon>
        <taxon>Pseudomonadati</taxon>
        <taxon>Bacteroidota</taxon>
        <taxon>Bacteroidia</taxon>
        <taxon>Bacteroidales</taxon>
        <taxon>Muribaculaceae</taxon>
        <taxon>Muribaculum</taxon>
    </lineage>
</organism>
<dbReference type="KEGG" id="pary:A4V02_10820"/>
<dbReference type="Gene3D" id="3.40.1190.20">
    <property type="match status" value="1"/>
</dbReference>
<gene>
    <name evidence="2" type="ORF">A4V02_10820</name>
</gene>
<dbReference type="STRING" id="1796646.A4V02_10820"/>
<dbReference type="Pfam" id="PF00294">
    <property type="entry name" value="PfkB"/>
    <property type="match status" value="1"/>
</dbReference>
<dbReference type="GO" id="GO:0003824">
    <property type="term" value="F:catalytic activity"/>
    <property type="evidence" value="ECO:0007669"/>
    <property type="project" value="UniProtKB-ARBA"/>
</dbReference>
<evidence type="ECO:0000313" key="2">
    <source>
        <dbReference type="EMBL" id="ANU64151.2"/>
    </source>
</evidence>